<name>A0ABS8TB06_DATST</name>
<sequence>ILLLYVVCKCLRYYEIGVQGGQLGTMTLTDSPVESSETLMEHWFGLLLASRHYLDHVLHRWFVDTDRPFSTLSSIIYLLPQFSVSQWLFSSGVRIPFYSSL</sequence>
<dbReference type="Proteomes" id="UP000823775">
    <property type="component" value="Unassembled WGS sequence"/>
</dbReference>
<feature type="non-terminal residue" evidence="1">
    <location>
        <position position="101"/>
    </location>
</feature>
<keyword evidence="2" id="KW-1185">Reference proteome</keyword>
<feature type="non-terminal residue" evidence="1">
    <location>
        <position position="1"/>
    </location>
</feature>
<dbReference type="EMBL" id="JACEIK010001304">
    <property type="protein sequence ID" value="MCD7468180.1"/>
    <property type="molecule type" value="Genomic_DNA"/>
</dbReference>
<reference evidence="1 2" key="1">
    <citation type="journal article" date="2021" name="BMC Genomics">
        <title>Datura genome reveals duplications of psychoactive alkaloid biosynthetic genes and high mutation rate following tissue culture.</title>
        <authorList>
            <person name="Rajewski A."/>
            <person name="Carter-House D."/>
            <person name="Stajich J."/>
            <person name="Litt A."/>
        </authorList>
    </citation>
    <scope>NUCLEOTIDE SEQUENCE [LARGE SCALE GENOMIC DNA]</scope>
    <source>
        <strain evidence="1">AR-01</strain>
    </source>
</reference>
<organism evidence="1 2">
    <name type="scientific">Datura stramonium</name>
    <name type="common">Jimsonweed</name>
    <name type="synonym">Common thornapple</name>
    <dbReference type="NCBI Taxonomy" id="4076"/>
    <lineage>
        <taxon>Eukaryota</taxon>
        <taxon>Viridiplantae</taxon>
        <taxon>Streptophyta</taxon>
        <taxon>Embryophyta</taxon>
        <taxon>Tracheophyta</taxon>
        <taxon>Spermatophyta</taxon>
        <taxon>Magnoliopsida</taxon>
        <taxon>eudicotyledons</taxon>
        <taxon>Gunneridae</taxon>
        <taxon>Pentapetalae</taxon>
        <taxon>asterids</taxon>
        <taxon>lamiids</taxon>
        <taxon>Solanales</taxon>
        <taxon>Solanaceae</taxon>
        <taxon>Solanoideae</taxon>
        <taxon>Datureae</taxon>
        <taxon>Datura</taxon>
    </lineage>
</organism>
<evidence type="ECO:0000313" key="2">
    <source>
        <dbReference type="Proteomes" id="UP000823775"/>
    </source>
</evidence>
<proteinExistence type="predicted"/>
<comment type="caution">
    <text evidence="1">The sequence shown here is derived from an EMBL/GenBank/DDBJ whole genome shotgun (WGS) entry which is preliminary data.</text>
</comment>
<gene>
    <name evidence="1" type="ORF">HAX54_006137</name>
</gene>
<protein>
    <submittedName>
        <fullName evidence="1">Uncharacterized protein</fullName>
    </submittedName>
</protein>
<accession>A0ABS8TB06</accession>
<evidence type="ECO:0000313" key="1">
    <source>
        <dbReference type="EMBL" id="MCD7468180.1"/>
    </source>
</evidence>